<gene>
    <name evidence="3" type="ORF">PQR63_08440</name>
</gene>
<dbReference type="RefSeq" id="WP_265215722.1">
    <property type="nucleotide sequence ID" value="NZ_JAQQFR010000004.1"/>
</dbReference>
<dbReference type="SMART" id="SM01012">
    <property type="entry name" value="ANTAR"/>
    <property type="match status" value="1"/>
</dbReference>
<feature type="coiled-coil region" evidence="1">
    <location>
        <begin position="117"/>
        <end position="144"/>
    </location>
</feature>
<dbReference type="PIRSF" id="PIRSF036382">
    <property type="entry name" value="RR_antiterm"/>
    <property type="match status" value="1"/>
</dbReference>
<organism evidence="3 4">
    <name type="scientific">Herbaspirillum rhizosphaerae</name>
    <dbReference type="NCBI Taxonomy" id="346179"/>
    <lineage>
        <taxon>Bacteria</taxon>
        <taxon>Pseudomonadati</taxon>
        <taxon>Pseudomonadota</taxon>
        <taxon>Betaproteobacteria</taxon>
        <taxon>Burkholderiales</taxon>
        <taxon>Oxalobacteraceae</taxon>
        <taxon>Herbaspirillum</taxon>
    </lineage>
</organism>
<dbReference type="EMBL" id="JAQQFR010000004">
    <property type="protein sequence ID" value="MFL9878406.1"/>
    <property type="molecule type" value="Genomic_DNA"/>
</dbReference>
<dbReference type="InterPro" id="IPR049021">
    <property type="entry name" value="AmiR_N"/>
</dbReference>
<evidence type="ECO:0000259" key="2">
    <source>
        <dbReference type="PROSITE" id="PS50921"/>
    </source>
</evidence>
<dbReference type="Pfam" id="PF03861">
    <property type="entry name" value="ANTAR"/>
    <property type="match status" value="1"/>
</dbReference>
<proteinExistence type="predicted"/>
<dbReference type="InterPro" id="IPR008327">
    <property type="entry name" value="Sig_transdc_resp-reg_antiterm"/>
</dbReference>
<name>A0ABW8Z644_9BURK</name>
<keyword evidence="1" id="KW-0175">Coiled coil</keyword>
<dbReference type="SUPFAM" id="SSF52172">
    <property type="entry name" value="CheY-like"/>
    <property type="match status" value="1"/>
</dbReference>
<dbReference type="Pfam" id="PF21332">
    <property type="entry name" value="AmiR_N"/>
    <property type="match status" value="1"/>
</dbReference>
<dbReference type="PROSITE" id="PS50921">
    <property type="entry name" value="ANTAR"/>
    <property type="match status" value="1"/>
</dbReference>
<dbReference type="InterPro" id="IPR005561">
    <property type="entry name" value="ANTAR"/>
</dbReference>
<evidence type="ECO:0000313" key="3">
    <source>
        <dbReference type="EMBL" id="MFL9878406.1"/>
    </source>
</evidence>
<protein>
    <submittedName>
        <fullName evidence="3">ANTAR domain-containing protein</fullName>
    </submittedName>
</protein>
<evidence type="ECO:0000256" key="1">
    <source>
        <dbReference type="SAM" id="Coils"/>
    </source>
</evidence>
<sequence length="203" mass="22943">MSRLFEDLRHLRVAVIHPPGEDRDILQGQLKRIGCQVRWIWPFCATRPADTDVIFFLVDREQTVTAEWCCTETDAALIALIDYENPTVLSALLETNASAVITKPFRSFGILSSLVLARSSNDYKKRLNNKVKRLEDTLRSRREIEKAIGILVARKSITASEAYEAIRKQATSQRIPVVQVATDLIRANEAFDKMGLLSGDKKI</sequence>
<dbReference type="Gene3D" id="3.40.50.2300">
    <property type="match status" value="1"/>
</dbReference>
<reference evidence="3 4" key="1">
    <citation type="journal article" date="2024" name="Chem. Sci.">
        <title>Discovery of megapolipeptins by genome mining of a Burkholderiales bacteria collection.</title>
        <authorList>
            <person name="Paulo B.S."/>
            <person name="Recchia M.J.J."/>
            <person name="Lee S."/>
            <person name="Fergusson C.H."/>
            <person name="Romanowski S.B."/>
            <person name="Hernandez A."/>
            <person name="Krull N."/>
            <person name="Liu D.Y."/>
            <person name="Cavanagh H."/>
            <person name="Bos A."/>
            <person name="Gray C.A."/>
            <person name="Murphy B.T."/>
            <person name="Linington R.G."/>
            <person name="Eustaquio A.S."/>
        </authorList>
    </citation>
    <scope>NUCLEOTIDE SEQUENCE [LARGE SCALE GENOMIC DNA]</scope>
    <source>
        <strain evidence="3 4">RL21-008-BIB-B</strain>
    </source>
</reference>
<accession>A0ABW8Z644</accession>
<dbReference type="InterPro" id="IPR036388">
    <property type="entry name" value="WH-like_DNA-bd_sf"/>
</dbReference>
<evidence type="ECO:0000313" key="4">
    <source>
        <dbReference type="Proteomes" id="UP001629214"/>
    </source>
</evidence>
<keyword evidence="4" id="KW-1185">Reference proteome</keyword>
<dbReference type="Gene3D" id="1.10.10.10">
    <property type="entry name" value="Winged helix-like DNA-binding domain superfamily/Winged helix DNA-binding domain"/>
    <property type="match status" value="1"/>
</dbReference>
<comment type="caution">
    <text evidence="3">The sequence shown here is derived from an EMBL/GenBank/DDBJ whole genome shotgun (WGS) entry which is preliminary data.</text>
</comment>
<dbReference type="Proteomes" id="UP001629214">
    <property type="component" value="Unassembled WGS sequence"/>
</dbReference>
<dbReference type="InterPro" id="IPR011006">
    <property type="entry name" value="CheY-like_superfamily"/>
</dbReference>
<feature type="domain" description="ANTAR" evidence="2">
    <location>
        <begin position="124"/>
        <end position="185"/>
    </location>
</feature>